<dbReference type="Proteomes" id="UP000000329">
    <property type="component" value="Chromosome"/>
</dbReference>
<dbReference type="GO" id="GO:0016798">
    <property type="term" value="F:hydrolase activity, acting on glycosyl bonds"/>
    <property type="evidence" value="ECO:0007669"/>
    <property type="project" value="UniProtKB-KW"/>
</dbReference>
<keyword evidence="4" id="KW-1185">Reference proteome</keyword>
<feature type="chain" id="PRO_5003115600" evidence="2">
    <location>
        <begin position="33"/>
        <end position="427"/>
    </location>
</feature>
<proteinExistence type="predicted"/>
<keyword evidence="1" id="KW-0472">Membrane</keyword>
<dbReference type="eggNOG" id="COG3107">
    <property type="taxonomic scope" value="Bacteria"/>
</dbReference>
<reference evidence="3 4" key="1">
    <citation type="submission" date="2010-04" db="EMBL/GenBank/DDBJ databases">
        <title>The genome of Herbaspirillum seropedicae SmR1, an endophytic, nitrogen-fixing, plant-growth promoting beta-Proteobacteria.</title>
        <authorList>
            <person name="Pedrosa F.O."/>
            <person name="Monteiro R.A."/>
            <person name="Wassem R."/>
            <person name="Cruz L.M."/>
            <person name="Ayub R.A."/>
            <person name="Colauto N.B."/>
            <person name="Fernandez M.A."/>
            <person name="Fungaro M.H.P."/>
            <person name="Grisard E.C."/>
            <person name="Hungria M."/>
            <person name="Madeira H.M.F."/>
            <person name="Nodari R.O."/>
            <person name="Osaku C.A."/>
            <person name="Petzl-Erler M.L."/>
            <person name="Terenzi H."/>
            <person name="Vieira L.G.E."/>
            <person name="Almeida M.I.M."/>
            <person name="Alves L.R."/>
            <person name="Arantes O.M.N."/>
            <person name="Balsanelli E."/>
            <person name="Barcellos F.G."/>
            <person name="Baura V.A."/>
            <person name="Binde D.R."/>
            <person name="Campo R.J."/>
            <person name="Chubatsu L.S."/>
            <person name="Chueire L.M.O."/>
            <person name="Ciferri R.R."/>
            <person name="Correa L.C."/>
            <person name="da Conceicao Silva J.L."/>
            <person name="Dabul A.N.G."/>
            <person name="Dambros B.P."/>
            <person name="Faoro H."/>
            <person name="Favetti A."/>
            <person name="Friedermann G."/>
            <person name="Furlaneto M.C."/>
            <person name="Gasques L.S."/>
            <person name="Gimenes C.C.T."/>
            <person name="Gioppo N.M.R."/>
            <person name="Glienke-Blanco C."/>
            <person name="Godoy L.P."/>
            <person name="Guerra M.P."/>
            <person name="Karp S."/>
            <person name="Kava-Cordeiro V."/>
            <person name="Margarido V.P."/>
            <person name="Mathioni S.M."/>
            <person name="Menck-Soares M.A."/>
            <person name="Murace N.K."/>
            <person name="Nicolas M.F."/>
            <person name="Oliveira C.E.C."/>
            <person name="Pagnan N.A.B."/>
            <person name="Pamphile J.A."/>
            <person name="Patussi E.V."/>
            <person name="Pereira L.F.P."/>
            <person name="Pereira-Ferrari L."/>
            <person name="Pinto F.G.S."/>
            <person name="Precoma C."/>
            <person name="Prioli A.J."/>
            <person name="Prioli S.M.A.P."/>
            <person name="Raittz R.T."/>
            <person name="Ramos H.J.O."/>
            <person name="Ribeiro E.M.S.F."/>
            <person name="Rigo L.U."/>
            <person name="Rocha C.L.M.S.C."/>
            <person name="Rocha S.N."/>
            <person name="Santos K."/>
            <person name="Satori D."/>
            <person name="Silva A.G."/>
            <person name="Simao R.C.G."/>
            <person name="Soares M.A.M."/>
            <person name="Souza E.M."/>
            <person name="Steffens M.B.R."/>
            <person name="Steindel M."/>
            <person name="Tadra-Sfeir M.Z."/>
            <person name="Takahashi E.K."/>
            <person name="Torres R.A."/>
            <person name="Valle J.S."/>
            <person name="Vernal J.I."/>
            <person name="Vilas-Boas L.A."/>
            <person name="Watanabe M.A.E."/>
            <person name="Weiss V.A."/>
            <person name="Yates M.A."/>
            <person name="Souza E.M."/>
        </authorList>
    </citation>
    <scope>NUCLEOTIDE SEQUENCE [LARGE SCALE GENOMIC DNA]</scope>
    <source>
        <strain evidence="3 4">SmR1</strain>
    </source>
</reference>
<dbReference type="GeneID" id="29394100"/>
<dbReference type="Gene3D" id="3.40.50.2300">
    <property type="match status" value="2"/>
</dbReference>
<dbReference type="PANTHER" id="PTHR38038:SF1">
    <property type="entry name" value="PENICILLIN-BINDING PROTEIN ACTIVATOR LPOA"/>
    <property type="match status" value="1"/>
</dbReference>
<organism evidence="3 4">
    <name type="scientific">Herbaspirillum seropedicae (strain SmR1)</name>
    <dbReference type="NCBI Taxonomy" id="757424"/>
    <lineage>
        <taxon>Bacteria</taxon>
        <taxon>Pseudomonadati</taxon>
        <taxon>Pseudomonadota</taxon>
        <taxon>Betaproteobacteria</taxon>
        <taxon>Burkholderiales</taxon>
        <taxon>Oxalobacteraceae</taxon>
        <taxon>Herbaspirillum</taxon>
    </lineage>
</organism>
<dbReference type="SUPFAM" id="SSF53822">
    <property type="entry name" value="Periplasmic binding protein-like I"/>
    <property type="match status" value="1"/>
</dbReference>
<name>D8IY13_HERSS</name>
<dbReference type="Pfam" id="PF04348">
    <property type="entry name" value="LppC"/>
    <property type="match status" value="1"/>
</dbReference>
<protein>
    <submittedName>
        <fullName evidence="3">Glycosylase protein</fullName>
        <ecNumber evidence="3">3.2.2.-</ecNumber>
    </submittedName>
</protein>
<keyword evidence="2" id="KW-0732">Signal</keyword>
<dbReference type="OrthoDB" id="9152130at2"/>
<sequence length="427" mass="44955">MFTGLMKMSARAALVAGLLASWAALAPNTATAADSVPLLAQTATPALPAAGVGAGNGGAVILPPGSSSEAQAEAAGLPATPAAAAPVRMAVLLPNRSGAFGAAADAVRTGLLTAYSRQKDNIQLSIIETGDSAADMQRAYDEASARFDILIGPLSRSAVTAVAQSGRVSKPTIALAQPDMAGEGEMQLPAQMLAVGLSIDEEARQVANWVEKEKAPGKIFAISTGVAWQKRAARSFQLRARQLGMQVETLELSTPSNALSAPGLAQLAKRVEQEKPALLFLALDASQAVQLRSAVGTELPLYGTSQINPFTLKRDNPNDKLPELDGVRLIDIPWQLQADNVAVARYPRPTINDNERPNPDLARLYALGIDAYRIAYGIAQQRSGFDVDGVTGRLNVNMVSGGATYFQRQETQAIYQDGWPVPTADQY</sequence>
<dbReference type="HOGENOM" id="CLU_026091_0_0_4"/>
<dbReference type="InterPro" id="IPR028082">
    <property type="entry name" value="Peripla_BP_I"/>
</dbReference>
<dbReference type="KEGG" id="hse:Hsero_4669"/>
<dbReference type="EC" id="3.2.2.-" evidence="3"/>
<dbReference type="GO" id="GO:0009252">
    <property type="term" value="P:peptidoglycan biosynthetic process"/>
    <property type="evidence" value="ECO:0007669"/>
    <property type="project" value="TreeGrafter"/>
</dbReference>
<dbReference type="InterPro" id="IPR007443">
    <property type="entry name" value="LpoA"/>
</dbReference>
<keyword evidence="3" id="KW-0326">Glycosidase</keyword>
<dbReference type="EMBL" id="CP002039">
    <property type="protein sequence ID" value="ADJ66135.1"/>
    <property type="molecule type" value="Genomic_DNA"/>
</dbReference>
<evidence type="ECO:0000256" key="2">
    <source>
        <dbReference type="SAM" id="SignalP"/>
    </source>
</evidence>
<dbReference type="RefSeq" id="WP_013236586.1">
    <property type="nucleotide sequence ID" value="NC_014323.1"/>
</dbReference>
<dbReference type="STRING" id="757424.Hsero_4669"/>
<evidence type="ECO:0000256" key="1">
    <source>
        <dbReference type="ARBA" id="ARBA00023136"/>
    </source>
</evidence>
<evidence type="ECO:0000313" key="3">
    <source>
        <dbReference type="EMBL" id="ADJ66135.1"/>
    </source>
</evidence>
<keyword evidence="3" id="KW-0378">Hydrolase</keyword>
<feature type="signal peptide" evidence="2">
    <location>
        <begin position="1"/>
        <end position="32"/>
    </location>
</feature>
<gene>
    <name evidence="3" type="ordered locus">Hsero_4669</name>
</gene>
<dbReference type="GO" id="GO:0030234">
    <property type="term" value="F:enzyme regulator activity"/>
    <property type="evidence" value="ECO:0007669"/>
    <property type="project" value="TreeGrafter"/>
</dbReference>
<dbReference type="AlphaFoldDB" id="D8IY13"/>
<dbReference type="GO" id="GO:0031241">
    <property type="term" value="C:periplasmic side of cell outer membrane"/>
    <property type="evidence" value="ECO:0007669"/>
    <property type="project" value="TreeGrafter"/>
</dbReference>
<accession>D8IY13</accession>
<dbReference type="PANTHER" id="PTHR38038">
    <property type="entry name" value="PENICILLIN-BINDING PROTEIN ACTIVATOR LPOA"/>
    <property type="match status" value="1"/>
</dbReference>
<evidence type="ECO:0000313" key="4">
    <source>
        <dbReference type="Proteomes" id="UP000000329"/>
    </source>
</evidence>